<evidence type="ECO:0000256" key="1">
    <source>
        <dbReference type="SAM" id="Phobius"/>
    </source>
</evidence>
<feature type="transmembrane region" description="Helical" evidence="1">
    <location>
        <begin position="30"/>
        <end position="51"/>
    </location>
</feature>
<reference evidence="2" key="1">
    <citation type="submission" date="2020-09" db="EMBL/GenBank/DDBJ databases">
        <title>Brevundimonas sp. LVF2 isolated from a puddle in Goettingen, Germany.</title>
        <authorList>
            <person name="Friedrich I."/>
            <person name="Klassen A."/>
            <person name="Hannes N."/>
            <person name="Schneider D."/>
            <person name="Hertel R."/>
            <person name="Daniel R."/>
        </authorList>
    </citation>
    <scope>NUCLEOTIDE SEQUENCE</scope>
    <source>
        <strain evidence="2">LVF2</strain>
    </source>
</reference>
<keyword evidence="1" id="KW-1133">Transmembrane helix</keyword>
<keyword evidence="1" id="KW-0472">Membrane</keyword>
<feature type="transmembrane region" description="Helical" evidence="1">
    <location>
        <begin position="198"/>
        <end position="223"/>
    </location>
</feature>
<dbReference type="KEGG" id="bgoe:IFJ75_07355"/>
<feature type="transmembrane region" description="Helical" evidence="1">
    <location>
        <begin position="164"/>
        <end position="186"/>
    </location>
</feature>
<evidence type="ECO:0000313" key="3">
    <source>
        <dbReference type="Proteomes" id="UP000663918"/>
    </source>
</evidence>
<evidence type="ECO:0000313" key="2">
    <source>
        <dbReference type="EMBL" id="QTC92670.1"/>
    </source>
</evidence>
<dbReference type="AlphaFoldDB" id="A0A975C642"/>
<feature type="transmembrane region" description="Helical" evidence="1">
    <location>
        <begin position="281"/>
        <end position="311"/>
    </location>
</feature>
<dbReference type="RefSeq" id="WP_207931950.1">
    <property type="nucleotide sequence ID" value="NZ_CP062222.1"/>
</dbReference>
<accession>A0A975C642</accession>
<feature type="transmembrane region" description="Helical" evidence="1">
    <location>
        <begin position="63"/>
        <end position="85"/>
    </location>
</feature>
<feature type="transmembrane region" description="Helical" evidence="1">
    <location>
        <begin position="243"/>
        <end position="261"/>
    </location>
</feature>
<keyword evidence="3" id="KW-1185">Reference proteome</keyword>
<keyword evidence="1" id="KW-0812">Transmembrane</keyword>
<dbReference type="EMBL" id="CP062222">
    <property type="protein sequence ID" value="QTC92670.1"/>
    <property type="molecule type" value="Genomic_DNA"/>
</dbReference>
<name>A0A975C642_9CAUL</name>
<feature type="transmembrane region" description="Helical" evidence="1">
    <location>
        <begin position="91"/>
        <end position="110"/>
    </location>
</feature>
<feature type="transmembrane region" description="Helical" evidence="1">
    <location>
        <begin position="365"/>
        <end position="383"/>
    </location>
</feature>
<protein>
    <submittedName>
        <fullName evidence="2">Uncharacterized protein</fullName>
    </submittedName>
</protein>
<feature type="transmembrane region" description="Helical" evidence="1">
    <location>
        <begin position="332"/>
        <end position="353"/>
    </location>
</feature>
<dbReference type="Proteomes" id="UP000663918">
    <property type="component" value="Chromosome"/>
</dbReference>
<sequence>MKTRAALVMLGGAVIAAALAFWLPAGQGVVAGIAAVALVLICAVSALNASPASIAFVGRHGRAIRAIGGALVVLGVAIVVVAPFYPYPAGRFGLILYVATSLSLTGFMTARLPQLLKDVDAVRAEADRQAGDGAGPDAGAEARPFDSLSEGLGATASVIRNAGAVFHIVGPWVLLLVVSGLIAVTAANSGSEWPGRSLPVMALLALPLALLLVISAPTVLVAWARWTVRGERPRHWIALPDRAALSVGWRLWVAFSVFGAVDELLSFQASAIAARLGGSPQVVGFLVGHCIDVVLIALATALALRLIALALGDRTFDQGAALSRTRALWPGLPLGMILALLPFTAAGCAIDLLQWSLNLGALNPWTGVFFLGTAATGFGALIAGTTYAARVYDAVLDTDPHPDPQAQPEPNSGAVA</sequence>
<proteinExistence type="predicted"/>
<organism evidence="2 3">
    <name type="scientific">Brevundimonas goettingensis</name>
    <dbReference type="NCBI Taxonomy" id="2774190"/>
    <lineage>
        <taxon>Bacteria</taxon>
        <taxon>Pseudomonadati</taxon>
        <taxon>Pseudomonadota</taxon>
        <taxon>Alphaproteobacteria</taxon>
        <taxon>Caulobacterales</taxon>
        <taxon>Caulobacteraceae</taxon>
        <taxon>Brevundimonas</taxon>
    </lineage>
</organism>
<gene>
    <name evidence="2" type="ORF">IFJ75_07355</name>
</gene>